<reference evidence="1" key="1">
    <citation type="submission" date="2018-02" db="EMBL/GenBank/DDBJ databases">
        <title>Rhizophora mucronata_Transcriptome.</title>
        <authorList>
            <person name="Meera S.P."/>
            <person name="Sreeshan A."/>
            <person name="Augustine A."/>
        </authorList>
    </citation>
    <scope>NUCLEOTIDE SEQUENCE</scope>
    <source>
        <tissue evidence="1">Leaf</tissue>
    </source>
</reference>
<protein>
    <submittedName>
        <fullName evidence="1">Uncharacterized protein</fullName>
    </submittedName>
</protein>
<accession>A0A2P2MRD0</accession>
<proteinExistence type="predicted"/>
<dbReference type="EMBL" id="GGEC01052284">
    <property type="protein sequence ID" value="MBX32768.1"/>
    <property type="molecule type" value="Transcribed_RNA"/>
</dbReference>
<dbReference type="AlphaFoldDB" id="A0A2P2MRD0"/>
<name>A0A2P2MRD0_RHIMU</name>
<organism evidence="1">
    <name type="scientific">Rhizophora mucronata</name>
    <name type="common">Asiatic mangrove</name>
    <dbReference type="NCBI Taxonomy" id="61149"/>
    <lineage>
        <taxon>Eukaryota</taxon>
        <taxon>Viridiplantae</taxon>
        <taxon>Streptophyta</taxon>
        <taxon>Embryophyta</taxon>
        <taxon>Tracheophyta</taxon>
        <taxon>Spermatophyta</taxon>
        <taxon>Magnoliopsida</taxon>
        <taxon>eudicotyledons</taxon>
        <taxon>Gunneridae</taxon>
        <taxon>Pentapetalae</taxon>
        <taxon>rosids</taxon>
        <taxon>fabids</taxon>
        <taxon>Malpighiales</taxon>
        <taxon>Rhizophoraceae</taxon>
        <taxon>Rhizophora</taxon>
    </lineage>
</organism>
<evidence type="ECO:0000313" key="1">
    <source>
        <dbReference type="EMBL" id="MBX32768.1"/>
    </source>
</evidence>
<sequence>MYPFEAETHKSKVMSKSKVKSKVIKNSSGSVGNIISIT</sequence>